<keyword evidence="1" id="KW-0547">Nucleotide-binding</keyword>
<dbReference type="CDD" id="cd17920">
    <property type="entry name" value="DEXHc_RecQ"/>
    <property type="match status" value="1"/>
</dbReference>
<dbReference type="PANTHER" id="PTHR13710">
    <property type="entry name" value="DNA HELICASE RECQ FAMILY MEMBER"/>
    <property type="match status" value="1"/>
</dbReference>
<sequence>MVEAAEIKKVLTQRFGYTAFKPGQSEVIRAVLAGQDTFAILPTGTGKSLCYQLPGYLLTGQVVVISPLLSLMQDQVAQLHYLGEKRVLALASALDPATRRASLARFAQYKFVFLSPEMANQPQIRQKLQRTQVALLVVDEAHCISQWGVDFRPDYLVLKALRAAIAPQATLALTATATKRVQADILAKLGLTPTTTKQIIHSVDRRNIYLASEQVSDEIEKKQRLVAWCQQLKRPGIIYFSSRQKTEEITALLQKKVTARVAFYHGGMTSQDRFAVQQQFMHGKLALICATNAFGMGINKADVRFVIHYHLPSSLESYLQEIGRAGRDGQASIAITLYEERDFQLQANLATNTLPDAALIKQYFAHPQKFSLAAIPEIDLLRFYLQHHQDETTVQHLFAKRRAEKLAALRSMLAFLQTPGCKRQFILDYFADPTTIIHDETCCDATQPPQLATLGLQRAADESEIKVGVASWRARLAAIFAPTTML</sequence>
<dbReference type="EC" id="3.6.4.12" evidence="8"/>
<feature type="domain" description="Helicase ATP-binding" evidence="6">
    <location>
        <begin position="28"/>
        <end position="195"/>
    </location>
</feature>
<dbReference type="InterPro" id="IPR027417">
    <property type="entry name" value="P-loop_NTPase"/>
</dbReference>
<evidence type="ECO:0000313" key="8">
    <source>
        <dbReference type="EMBL" id="MFD0897582.1"/>
    </source>
</evidence>
<organism evidence="8 9">
    <name type="scientific">Loigolactobacillus binensis</name>
    <dbReference type="NCBI Taxonomy" id="2559922"/>
    <lineage>
        <taxon>Bacteria</taxon>
        <taxon>Bacillati</taxon>
        <taxon>Bacillota</taxon>
        <taxon>Bacilli</taxon>
        <taxon>Lactobacillales</taxon>
        <taxon>Lactobacillaceae</taxon>
        <taxon>Loigolactobacillus</taxon>
    </lineage>
</organism>
<dbReference type="EMBL" id="JBHTIO010000037">
    <property type="protein sequence ID" value="MFD0897582.1"/>
    <property type="molecule type" value="Genomic_DNA"/>
</dbReference>
<dbReference type="InterPro" id="IPR004589">
    <property type="entry name" value="DNA_helicase_ATP-dep_RecQ"/>
</dbReference>
<dbReference type="GO" id="GO:0016787">
    <property type="term" value="F:hydrolase activity"/>
    <property type="evidence" value="ECO:0007669"/>
    <property type="project" value="UniProtKB-KW"/>
</dbReference>
<comment type="caution">
    <text evidence="8">The sequence shown here is derived from an EMBL/GenBank/DDBJ whole genome shotgun (WGS) entry which is preliminary data.</text>
</comment>
<dbReference type="PROSITE" id="PS51192">
    <property type="entry name" value="HELICASE_ATP_BIND_1"/>
    <property type="match status" value="1"/>
</dbReference>
<keyword evidence="4" id="KW-0067">ATP-binding</keyword>
<keyword evidence="9" id="KW-1185">Reference proteome</keyword>
<dbReference type="PANTHER" id="PTHR13710:SF84">
    <property type="entry name" value="ATP-DEPENDENT DNA HELICASE RECS-RELATED"/>
    <property type="match status" value="1"/>
</dbReference>
<dbReference type="InterPro" id="IPR014001">
    <property type="entry name" value="Helicase_ATP-bd"/>
</dbReference>
<gene>
    <name evidence="8" type="ORF">ACFQZ7_07495</name>
</gene>
<dbReference type="InterPro" id="IPR001650">
    <property type="entry name" value="Helicase_C-like"/>
</dbReference>
<dbReference type="InterPro" id="IPR011545">
    <property type="entry name" value="DEAD/DEAH_box_helicase_dom"/>
</dbReference>
<dbReference type="Pfam" id="PF00270">
    <property type="entry name" value="DEAD"/>
    <property type="match status" value="1"/>
</dbReference>
<evidence type="ECO:0000259" key="7">
    <source>
        <dbReference type="PROSITE" id="PS51194"/>
    </source>
</evidence>
<evidence type="ECO:0000256" key="2">
    <source>
        <dbReference type="ARBA" id="ARBA00022801"/>
    </source>
</evidence>
<dbReference type="SUPFAM" id="SSF52540">
    <property type="entry name" value="P-loop containing nucleoside triphosphate hydrolases"/>
    <property type="match status" value="1"/>
</dbReference>
<dbReference type="Gene3D" id="3.40.50.300">
    <property type="entry name" value="P-loop containing nucleotide triphosphate hydrolases"/>
    <property type="match status" value="2"/>
</dbReference>
<dbReference type="NCBIfam" id="TIGR00614">
    <property type="entry name" value="recQ_fam"/>
    <property type="match status" value="1"/>
</dbReference>
<keyword evidence="2 8" id="KW-0378">Hydrolase</keyword>
<reference evidence="9" key="1">
    <citation type="journal article" date="2019" name="Int. J. Syst. Evol. Microbiol.">
        <title>The Global Catalogue of Microorganisms (GCM) 10K type strain sequencing project: providing services to taxonomists for standard genome sequencing and annotation.</title>
        <authorList>
            <consortium name="The Broad Institute Genomics Platform"/>
            <consortium name="The Broad Institute Genome Sequencing Center for Infectious Disease"/>
            <person name="Wu L."/>
            <person name="Ma J."/>
        </authorList>
    </citation>
    <scope>NUCLEOTIDE SEQUENCE [LARGE SCALE GENOMIC DNA]</scope>
    <source>
        <strain evidence="9">CCM 8925</strain>
    </source>
</reference>
<evidence type="ECO:0000259" key="6">
    <source>
        <dbReference type="PROSITE" id="PS51192"/>
    </source>
</evidence>
<keyword evidence="3 8" id="KW-0347">Helicase</keyword>
<evidence type="ECO:0000256" key="5">
    <source>
        <dbReference type="ARBA" id="ARBA00023125"/>
    </source>
</evidence>
<dbReference type="PROSITE" id="PS51194">
    <property type="entry name" value="HELICASE_CTER"/>
    <property type="match status" value="1"/>
</dbReference>
<dbReference type="GO" id="GO:0003678">
    <property type="term" value="F:DNA helicase activity"/>
    <property type="evidence" value="ECO:0007669"/>
    <property type="project" value="UniProtKB-EC"/>
</dbReference>
<keyword evidence="5" id="KW-0238">DNA-binding</keyword>
<dbReference type="Pfam" id="PF00271">
    <property type="entry name" value="Helicase_C"/>
    <property type="match status" value="1"/>
</dbReference>
<dbReference type="SMART" id="SM00490">
    <property type="entry name" value="HELICc"/>
    <property type="match status" value="1"/>
</dbReference>
<evidence type="ECO:0000313" key="9">
    <source>
        <dbReference type="Proteomes" id="UP001597104"/>
    </source>
</evidence>
<evidence type="ECO:0000256" key="4">
    <source>
        <dbReference type="ARBA" id="ARBA00022840"/>
    </source>
</evidence>
<dbReference type="PROSITE" id="PS00690">
    <property type="entry name" value="DEAH_ATP_HELICASE"/>
    <property type="match status" value="1"/>
</dbReference>
<protein>
    <submittedName>
        <fullName evidence="8">RecQ family ATP-dependent DNA helicase</fullName>
        <ecNumber evidence="8">3.6.4.12</ecNumber>
    </submittedName>
</protein>
<accession>A0ABW3EBT3</accession>
<evidence type="ECO:0000256" key="1">
    <source>
        <dbReference type="ARBA" id="ARBA00022741"/>
    </source>
</evidence>
<dbReference type="Proteomes" id="UP001597104">
    <property type="component" value="Unassembled WGS sequence"/>
</dbReference>
<dbReference type="InterPro" id="IPR002464">
    <property type="entry name" value="DNA/RNA_helicase_DEAH_CS"/>
</dbReference>
<dbReference type="RefSeq" id="WP_137637610.1">
    <property type="nucleotide sequence ID" value="NZ_BJDN01000010.1"/>
</dbReference>
<dbReference type="SMART" id="SM00487">
    <property type="entry name" value="DEXDc"/>
    <property type="match status" value="1"/>
</dbReference>
<evidence type="ECO:0000256" key="3">
    <source>
        <dbReference type="ARBA" id="ARBA00022806"/>
    </source>
</evidence>
<feature type="domain" description="Helicase C-terminal" evidence="7">
    <location>
        <begin position="221"/>
        <end position="371"/>
    </location>
</feature>
<name>A0ABW3EBT3_9LACO</name>
<proteinExistence type="predicted"/>